<gene>
    <name evidence="2" type="ORF">L2W38_08230</name>
</gene>
<sequence>MRPDPVAEAFARSEEWICDECGVELETAEVTLTYLGASFPAKIPRCPRCGMVFIPSSVALGKMLQVEQGLEDK</sequence>
<name>A0ABS9ESM1_9BACT</name>
<proteinExistence type="predicted"/>
<evidence type="ECO:0000313" key="3">
    <source>
        <dbReference type="Proteomes" id="UP001200430"/>
    </source>
</evidence>
<evidence type="ECO:0000313" key="2">
    <source>
        <dbReference type="EMBL" id="MCF4142803.1"/>
    </source>
</evidence>
<dbReference type="RefSeq" id="WP_236099524.1">
    <property type="nucleotide sequence ID" value="NZ_JAKGUD010000008.1"/>
</dbReference>
<comment type="caution">
    <text evidence="2">The sequence shown here is derived from an EMBL/GenBank/DDBJ whole genome shotgun (WGS) entry which is preliminary data.</text>
</comment>
<reference evidence="2 3" key="1">
    <citation type="submission" date="2022-01" db="EMBL/GenBank/DDBJ databases">
        <title>Dethiosulfovibrio faecalis sp. nov., a novel proteolytic, non-sulfur-reducing bacterium isolated from a marine aquaculture solid waste bioreactor.</title>
        <authorList>
            <person name="Grabowski S."/>
            <person name="Apolinario E."/>
            <person name="Schneider N."/>
            <person name="Marshall C.W."/>
            <person name="Sowers K.R."/>
        </authorList>
    </citation>
    <scope>NUCLEOTIDE SEQUENCE [LARGE SCALE GENOMIC DNA]</scope>
    <source>
        <strain evidence="2 3">DSM 12537</strain>
    </source>
</reference>
<protein>
    <recommendedName>
        <fullName evidence="1">DUF7479 domain-containing protein</fullName>
    </recommendedName>
</protein>
<dbReference type="NCBIfam" id="NF045645">
    <property type="entry name" value="DVU_1557_fam"/>
    <property type="match status" value="1"/>
</dbReference>
<evidence type="ECO:0000259" key="1">
    <source>
        <dbReference type="Pfam" id="PF24292"/>
    </source>
</evidence>
<accession>A0ABS9ESM1</accession>
<dbReference type="Proteomes" id="UP001200430">
    <property type="component" value="Unassembled WGS sequence"/>
</dbReference>
<keyword evidence="3" id="KW-1185">Reference proteome</keyword>
<dbReference type="InterPro" id="IPR055902">
    <property type="entry name" value="DUF7479"/>
</dbReference>
<dbReference type="EMBL" id="JAKGUD010000008">
    <property type="protein sequence ID" value="MCF4142803.1"/>
    <property type="molecule type" value="Genomic_DNA"/>
</dbReference>
<dbReference type="InterPro" id="IPR054656">
    <property type="entry name" value="DVU_1557-like"/>
</dbReference>
<dbReference type="Pfam" id="PF24292">
    <property type="entry name" value="DUF7479"/>
    <property type="match status" value="1"/>
</dbReference>
<feature type="domain" description="DUF7479" evidence="1">
    <location>
        <begin position="15"/>
        <end position="73"/>
    </location>
</feature>
<organism evidence="2 3">
    <name type="scientific">Dethiosulfovibrio marinus</name>
    <dbReference type="NCBI Taxonomy" id="133532"/>
    <lineage>
        <taxon>Bacteria</taxon>
        <taxon>Thermotogati</taxon>
        <taxon>Synergistota</taxon>
        <taxon>Synergistia</taxon>
        <taxon>Synergistales</taxon>
        <taxon>Dethiosulfovibrionaceae</taxon>
        <taxon>Dethiosulfovibrio</taxon>
    </lineage>
</organism>